<comment type="caution">
    <text evidence="1">The sequence shown here is derived from an EMBL/GenBank/DDBJ whole genome shotgun (WGS) entry which is preliminary data.</text>
</comment>
<proteinExistence type="predicted"/>
<protein>
    <submittedName>
        <fullName evidence="1">Uncharacterized protein</fullName>
    </submittedName>
</protein>
<name>A0A931SDF2_9BACT</name>
<dbReference type="Proteomes" id="UP000724148">
    <property type="component" value="Unassembled WGS sequence"/>
</dbReference>
<feature type="non-terminal residue" evidence="1">
    <location>
        <position position="1"/>
    </location>
</feature>
<sequence length="323" mass="33856">SLTSAITPQALGASSTAVSIDGVPVPDPAGVGINFSLFPAALVEAVEYHSPFYPAMDATSVILPAPGGRINLRTQGARIGTGAEESGGRRDLSASLLAGSANTLEAAAVYRGGRDGADWVIGGGGLSTRGDFPFRDPVSGARRVRENNDAAGAGGLARYRKRVGPAGSVEFTALSSRLDRTNPGPLDFPSRDHERDTFHLLGASYHDAQAFSPEAGAFAKLAGTLSRVQNEISPSLRTDAHTFGGYAQAGTAWRHGSGESFFALDDLEERLNDGTGLYARNTAGFTHSTAFRAGDFRLIPLLDTCHPAYRAAASLSPLLEYYQ</sequence>
<dbReference type="EMBL" id="JACOZA010000043">
    <property type="protein sequence ID" value="MBI2096857.1"/>
    <property type="molecule type" value="Genomic_DNA"/>
</dbReference>
<reference evidence="1" key="1">
    <citation type="submission" date="2020-07" db="EMBL/GenBank/DDBJ databases">
        <title>Huge and variable diversity of episymbiotic CPR bacteria and DPANN archaea in groundwater ecosystems.</title>
        <authorList>
            <person name="He C.Y."/>
            <person name="Keren R."/>
            <person name="Whittaker M."/>
            <person name="Farag I.F."/>
            <person name="Doudna J."/>
            <person name="Cate J.H.D."/>
            <person name="Banfield J.F."/>
        </authorList>
    </citation>
    <scope>NUCLEOTIDE SEQUENCE</scope>
    <source>
        <strain evidence="1">NC_groundwater_193_Ag_S-0.1um_51_7</strain>
    </source>
</reference>
<gene>
    <name evidence="1" type="ORF">HYT40_01735</name>
</gene>
<dbReference type="AlphaFoldDB" id="A0A931SDF2"/>
<dbReference type="SUPFAM" id="SSF56935">
    <property type="entry name" value="Porins"/>
    <property type="match status" value="1"/>
</dbReference>
<accession>A0A931SDF2</accession>
<evidence type="ECO:0000313" key="1">
    <source>
        <dbReference type="EMBL" id="MBI2096857.1"/>
    </source>
</evidence>
<organism evidence="1 2">
    <name type="scientific">Candidatus Sungiibacteriota bacterium</name>
    <dbReference type="NCBI Taxonomy" id="2750080"/>
    <lineage>
        <taxon>Bacteria</taxon>
        <taxon>Candidatus Sungiibacteriota</taxon>
    </lineage>
</organism>
<evidence type="ECO:0000313" key="2">
    <source>
        <dbReference type="Proteomes" id="UP000724148"/>
    </source>
</evidence>